<accession>A0A0C2MZM2</accession>
<protein>
    <submittedName>
        <fullName evidence="3">Uncharacterized protein</fullName>
    </submittedName>
</protein>
<feature type="compositionally biased region" description="Polar residues" evidence="1">
    <location>
        <begin position="93"/>
        <end position="106"/>
    </location>
</feature>
<keyword evidence="2" id="KW-1133">Transmembrane helix</keyword>
<dbReference type="AlphaFoldDB" id="A0A0C2MZM2"/>
<proteinExistence type="predicted"/>
<feature type="transmembrane region" description="Helical" evidence="2">
    <location>
        <begin position="150"/>
        <end position="172"/>
    </location>
</feature>
<name>A0A0C2MZM2_THEKT</name>
<sequence>MSFIIPGNRINNFLLNSHEISQIECYARKIFNKSQTTQTFQTPDPELQQESQKLHEHGISFEHQEIIQPPKPSKEKEKQCPTISTGDDKPTEVNANQTSHDISNNVSNVGEGQTIQDHNIQQKIIEFDKIRTGKNENRTVILDNLVEEKIYRMIIIGENLILLAIIFVVFVYKYI</sequence>
<evidence type="ECO:0000256" key="2">
    <source>
        <dbReference type="SAM" id="Phobius"/>
    </source>
</evidence>
<feature type="region of interest" description="Disordered" evidence="1">
    <location>
        <begin position="64"/>
        <end position="106"/>
    </location>
</feature>
<evidence type="ECO:0000313" key="4">
    <source>
        <dbReference type="Proteomes" id="UP000031668"/>
    </source>
</evidence>
<dbReference type="EMBL" id="JWZT01001097">
    <property type="protein sequence ID" value="KII72796.1"/>
    <property type="molecule type" value="Genomic_DNA"/>
</dbReference>
<keyword evidence="4" id="KW-1185">Reference proteome</keyword>
<reference evidence="3 4" key="1">
    <citation type="journal article" date="2014" name="Genome Biol. Evol.">
        <title>The genome of the myxosporean Thelohanellus kitauei shows adaptations to nutrient acquisition within its fish host.</title>
        <authorList>
            <person name="Yang Y."/>
            <person name="Xiong J."/>
            <person name="Zhou Z."/>
            <person name="Huo F."/>
            <person name="Miao W."/>
            <person name="Ran C."/>
            <person name="Liu Y."/>
            <person name="Zhang J."/>
            <person name="Feng J."/>
            <person name="Wang M."/>
            <person name="Wang M."/>
            <person name="Wang L."/>
            <person name="Yao B."/>
        </authorList>
    </citation>
    <scope>NUCLEOTIDE SEQUENCE [LARGE SCALE GENOMIC DNA]</scope>
    <source>
        <strain evidence="3">Wuqing</strain>
    </source>
</reference>
<gene>
    <name evidence="3" type="ORF">RF11_11143</name>
</gene>
<keyword evidence="2" id="KW-0472">Membrane</keyword>
<keyword evidence="2" id="KW-0812">Transmembrane</keyword>
<comment type="caution">
    <text evidence="3">The sequence shown here is derived from an EMBL/GenBank/DDBJ whole genome shotgun (WGS) entry which is preliminary data.</text>
</comment>
<dbReference type="Proteomes" id="UP000031668">
    <property type="component" value="Unassembled WGS sequence"/>
</dbReference>
<evidence type="ECO:0000313" key="3">
    <source>
        <dbReference type="EMBL" id="KII72796.1"/>
    </source>
</evidence>
<organism evidence="3 4">
    <name type="scientific">Thelohanellus kitauei</name>
    <name type="common">Myxosporean</name>
    <dbReference type="NCBI Taxonomy" id="669202"/>
    <lineage>
        <taxon>Eukaryota</taxon>
        <taxon>Metazoa</taxon>
        <taxon>Cnidaria</taxon>
        <taxon>Myxozoa</taxon>
        <taxon>Myxosporea</taxon>
        <taxon>Bivalvulida</taxon>
        <taxon>Platysporina</taxon>
        <taxon>Myxobolidae</taxon>
        <taxon>Thelohanellus</taxon>
    </lineage>
</organism>
<evidence type="ECO:0000256" key="1">
    <source>
        <dbReference type="SAM" id="MobiDB-lite"/>
    </source>
</evidence>